<evidence type="ECO:0000313" key="3">
    <source>
        <dbReference type="Proteomes" id="UP001432322"/>
    </source>
</evidence>
<dbReference type="AlphaFoldDB" id="A0AAV5WIB9"/>
<dbReference type="EMBL" id="BTSY01000005">
    <property type="protein sequence ID" value="GMT30398.1"/>
    <property type="molecule type" value="Genomic_DNA"/>
</dbReference>
<evidence type="ECO:0000256" key="1">
    <source>
        <dbReference type="SAM" id="MobiDB-lite"/>
    </source>
</evidence>
<proteinExistence type="predicted"/>
<gene>
    <name evidence="2" type="ORF">PFISCL1PPCAC_21695</name>
</gene>
<keyword evidence="3" id="KW-1185">Reference proteome</keyword>
<protein>
    <submittedName>
        <fullName evidence="2">Uncharacterized protein</fullName>
    </submittedName>
</protein>
<sequence>PPPSMPRIVSAGSREDRVKSNPETSRIHSPKGAPFEEESEPIIITHGSHHPAVVNLGSSISPPSHHKIPPVLHGLDRSKDQQILAGEIEVSQVTSMLLEKRRREEEERKEREREEATSRALPTVDFQVRE</sequence>
<reference evidence="2" key="1">
    <citation type="submission" date="2023-10" db="EMBL/GenBank/DDBJ databases">
        <title>Genome assembly of Pristionchus species.</title>
        <authorList>
            <person name="Yoshida K."/>
            <person name="Sommer R.J."/>
        </authorList>
    </citation>
    <scope>NUCLEOTIDE SEQUENCE</scope>
    <source>
        <strain evidence="2">RS5133</strain>
    </source>
</reference>
<dbReference type="Proteomes" id="UP001432322">
    <property type="component" value="Unassembled WGS sequence"/>
</dbReference>
<name>A0AAV5WIB9_9BILA</name>
<feature type="region of interest" description="Disordered" evidence="1">
    <location>
        <begin position="1"/>
        <end position="39"/>
    </location>
</feature>
<feature type="compositionally biased region" description="Basic and acidic residues" evidence="1">
    <location>
        <begin position="99"/>
        <end position="117"/>
    </location>
</feature>
<accession>A0AAV5WIB9</accession>
<organism evidence="2 3">
    <name type="scientific">Pristionchus fissidentatus</name>
    <dbReference type="NCBI Taxonomy" id="1538716"/>
    <lineage>
        <taxon>Eukaryota</taxon>
        <taxon>Metazoa</taxon>
        <taxon>Ecdysozoa</taxon>
        <taxon>Nematoda</taxon>
        <taxon>Chromadorea</taxon>
        <taxon>Rhabditida</taxon>
        <taxon>Rhabditina</taxon>
        <taxon>Diplogasteromorpha</taxon>
        <taxon>Diplogasteroidea</taxon>
        <taxon>Neodiplogasteridae</taxon>
        <taxon>Pristionchus</taxon>
    </lineage>
</organism>
<feature type="non-terminal residue" evidence="2">
    <location>
        <position position="1"/>
    </location>
</feature>
<evidence type="ECO:0000313" key="2">
    <source>
        <dbReference type="EMBL" id="GMT30398.1"/>
    </source>
</evidence>
<feature type="non-terminal residue" evidence="2">
    <location>
        <position position="130"/>
    </location>
</feature>
<comment type="caution">
    <text evidence="2">The sequence shown here is derived from an EMBL/GenBank/DDBJ whole genome shotgun (WGS) entry which is preliminary data.</text>
</comment>
<feature type="region of interest" description="Disordered" evidence="1">
    <location>
        <begin position="99"/>
        <end position="130"/>
    </location>
</feature>